<dbReference type="PRINTS" id="PR00160">
    <property type="entry name" value="GLUTAREDOXIN"/>
</dbReference>
<feature type="domain" description="Glutaredoxin" evidence="10">
    <location>
        <begin position="44"/>
        <end position="96"/>
    </location>
</feature>
<proteinExistence type="predicted"/>
<dbReference type="Pfam" id="PF07291">
    <property type="entry name" value="MauE"/>
    <property type="match status" value="1"/>
</dbReference>
<evidence type="ECO:0000313" key="12">
    <source>
        <dbReference type="EMBL" id="GJD93183.1"/>
    </source>
</evidence>
<dbReference type="InterPro" id="IPR036249">
    <property type="entry name" value="Thioredoxin-like_sf"/>
</dbReference>
<comment type="caution">
    <text evidence="12">The sequence shown here is derived from an EMBL/GenBank/DDBJ whole genome shotgun (WGS) entry which is preliminary data.</text>
</comment>
<sequence>MSGHTSTHEPTHALSGDDGRRQQVQASAAEARKAVLYRMVMPHHVCPYGTKAKDLLERQGFSVEDRWLRTREEIDALKAEHGVRTTPQAFIAGKRVGGYDDLRRHFGKPVADPTAVTYTPVIALFAMTVLMALATSYAVYGTPLTVRAAEWFIAFSMCVLALLKLQDVESFSSMFLGYDLLAQRWVRYAYAYPFLEGIAGVLMVAGALNWLSIPVALFIGTVGGVSVFKAVYVDRREIKCACVGGPSKVPLGFVSLTENVMMIAMAVWMLVASH</sequence>
<feature type="transmembrane region" description="Helical" evidence="9">
    <location>
        <begin position="146"/>
        <end position="165"/>
    </location>
</feature>
<evidence type="ECO:0000313" key="13">
    <source>
        <dbReference type="Proteomes" id="UP001055125"/>
    </source>
</evidence>
<keyword evidence="5 9" id="KW-0812">Transmembrane</keyword>
<evidence type="ECO:0000256" key="2">
    <source>
        <dbReference type="ARBA" id="ARBA00004141"/>
    </source>
</evidence>
<dbReference type="EMBL" id="BPQP01000006">
    <property type="protein sequence ID" value="GJD93183.1"/>
    <property type="molecule type" value="Genomic_DNA"/>
</dbReference>
<evidence type="ECO:0000256" key="7">
    <source>
        <dbReference type="ARBA" id="ARBA00023136"/>
    </source>
</evidence>
<feature type="transmembrane region" description="Helical" evidence="9">
    <location>
        <begin position="115"/>
        <end position="140"/>
    </location>
</feature>
<evidence type="ECO:0000256" key="1">
    <source>
        <dbReference type="ARBA" id="ARBA00003475"/>
    </source>
</evidence>
<feature type="compositionally biased region" description="Basic and acidic residues" evidence="8">
    <location>
        <begin position="1"/>
        <end position="21"/>
    </location>
</feature>
<accession>A0ABQ4RU28</accession>
<feature type="transmembrane region" description="Helical" evidence="9">
    <location>
        <begin position="185"/>
        <end position="205"/>
    </location>
</feature>
<dbReference type="InterPro" id="IPR014025">
    <property type="entry name" value="Glutaredoxin_subgr"/>
</dbReference>
<keyword evidence="13" id="KW-1185">Reference proteome</keyword>
<gene>
    <name evidence="12" type="ORF">OCOJLMKI_0373</name>
</gene>
<dbReference type="Gene3D" id="3.40.30.10">
    <property type="entry name" value="Glutaredoxin"/>
    <property type="match status" value="1"/>
</dbReference>
<evidence type="ECO:0000256" key="9">
    <source>
        <dbReference type="SAM" id="Phobius"/>
    </source>
</evidence>
<dbReference type="SUPFAM" id="SSF52833">
    <property type="entry name" value="Thioredoxin-like"/>
    <property type="match status" value="1"/>
</dbReference>
<evidence type="ECO:0000256" key="4">
    <source>
        <dbReference type="ARBA" id="ARBA00019078"/>
    </source>
</evidence>
<evidence type="ECO:0000259" key="10">
    <source>
        <dbReference type="Pfam" id="PF00462"/>
    </source>
</evidence>
<evidence type="ECO:0000256" key="3">
    <source>
        <dbReference type="ARBA" id="ARBA00004856"/>
    </source>
</evidence>
<dbReference type="InterPro" id="IPR009908">
    <property type="entry name" value="Methylamine_util_MauE"/>
</dbReference>
<evidence type="ECO:0000256" key="8">
    <source>
        <dbReference type="SAM" id="MobiDB-lite"/>
    </source>
</evidence>
<evidence type="ECO:0000259" key="11">
    <source>
        <dbReference type="Pfam" id="PF07291"/>
    </source>
</evidence>
<keyword evidence="7 9" id="KW-0472">Membrane</keyword>
<organism evidence="12 13">
    <name type="scientific">Methylobacterium iners</name>
    <dbReference type="NCBI Taxonomy" id="418707"/>
    <lineage>
        <taxon>Bacteria</taxon>
        <taxon>Pseudomonadati</taxon>
        <taxon>Pseudomonadota</taxon>
        <taxon>Alphaproteobacteria</taxon>
        <taxon>Hyphomicrobiales</taxon>
        <taxon>Methylobacteriaceae</taxon>
        <taxon>Methylobacterium</taxon>
    </lineage>
</organism>
<dbReference type="Pfam" id="PF00462">
    <property type="entry name" value="Glutaredoxin"/>
    <property type="match status" value="1"/>
</dbReference>
<comment type="subcellular location">
    <subcellularLocation>
        <location evidence="2">Membrane</location>
        <topology evidence="2">Multi-pass membrane protein</topology>
    </subcellularLocation>
</comment>
<keyword evidence="6 9" id="KW-1133">Transmembrane helix</keyword>
<reference evidence="12" key="1">
    <citation type="journal article" date="2021" name="Front. Microbiol.">
        <title>Comprehensive Comparative Genomics and Phenotyping of Methylobacterium Species.</title>
        <authorList>
            <person name="Alessa O."/>
            <person name="Ogura Y."/>
            <person name="Fujitani Y."/>
            <person name="Takami H."/>
            <person name="Hayashi T."/>
            <person name="Sahin N."/>
            <person name="Tani A."/>
        </authorList>
    </citation>
    <scope>NUCLEOTIDE SEQUENCE</scope>
    <source>
        <strain evidence="12">DSM 19015</strain>
    </source>
</reference>
<comment type="pathway">
    <text evidence="3">One-carbon metabolism; methylamine degradation.</text>
</comment>
<dbReference type="InterPro" id="IPR002109">
    <property type="entry name" value="Glutaredoxin"/>
</dbReference>
<comment type="function">
    <text evidence="1">May be specifically involved in the processing, transport, and/or maturation of the MADH beta-subunit.</text>
</comment>
<feature type="domain" description="Methylamine utilisation protein MauE" evidence="11">
    <location>
        <begin position="146"/>
        <end position="271"/>
    </location>
</feature>
<feature type="region of interest" description="Disordered" evidence="8">
    <location>
        <begin position="1"/>
        <end position="27"/>
    </location>
</feature>
<feature type="transmembrane region" description="Helical" evidence="9">
    <location>
        <begin position="211"/>
        <end position="232"/>
    </location>
</feature>
<dbReference type="PROSITE" id="PS51354">
    <property type="entry name" value="GLUTAREDOXIN_2"/>
    <property type="match status" value="1"/>
</dbReference>
<dbReference type="Proteomes" id="UP001055125">
    <property type="component" value="Unassembled WGS sequence"/>
</dbReference>
<feature type="transmembrane region" description="Helical" evidence="9">
    <location>
        <begin position="253"/>
        <end position="271"/>
    </location>
</feature>
<evidence type="ECO:0000256" key="5">
    <source>
        <dbReference type="ARBA" id="ARBA00022692"/>
    </source>
</evidence>
<reference evidence="12" key="2">
    <citation type="submission" date="2021-08" db="EMBL/GenBank/DDBJ databases">
        <authorList>
            <person name="Tani A."/>
            <person name="Ola A."/>
            <person name="Ogura Y."/>
            <person name="Katsura K."/>
            <person name="Hayashi T."/>
        </authorList>
    </citation>
    <scope>NUCLEOTIDE SEQUENCE</scope>
    <source>
        <strain evidence="12">DSM 19015</strain>
    </source>
</reference>
<name>A0ABQ4RU28_9HYPH</name>
<protein>
    <recommendedName>
        <fullName evidence="4">Methylamine utilization protein MauE</fullName>
    </recommendedName>
</protein>
<evidence type="ECO:0000256" key="6">
    <source>
        <dbReference type="ARBA" id="ARBA00022989"/>
    </source>
</evidence>